<evidence type="ECO:0000256" key="1">
    <source>
        <dbReference type="SAM" id="MobiDB-lite"/>
    </source>
</evidence>
<feature type="compositionally biased region" description="Basic residues" evidence="1">
    <location>
        <begin position="47"/>
        <end position="57"/>
    </location>
</feature>
<dbReference type="Proteomes" id="UP000824120">
    <property type="component" value="Chromosome 2"/>
</dbReference>
<gene>
    <name evidence="2" type="ORF">H5410_006485</name>
</gene>
<organism evidence="2 3">
    <name type="scientific">Solanum commersonii</name>
    <name type="common">Commerson's wild potato</name>
    <name type="synonym">Commerson's nightshade</name>
    <dbReference type="NCBI Taxonomy" id="4109"/>
    <lineage>
        <taxon>Eukaryota</taxon>
        <taxon>Viridiplantae</taxon>
        <taxon>Streptophyta</taxon>
        <taxon>Embryophyta</taxon>
        <taxon>Tracheophyta</taxon>
        <taxon>Spermatophyta</taxon>
        <taxon>Magnoliopsida</taxon>
        <taxon>eudicotyledons</taxon>
        <taxon>Gunneridae</taxon>
        <taxon>Pentapetalae</taxon>
        <taxon>asterids</taxon>
        <taxon>lamiids</taxon>
        <taxon>Solanales</taxon>
        <taxon>Solanaceae</taxon>
        <taxon>Solanoideae</taxon>
        <taxon>Solaneae</taxon>
        <taxon>Solanum</taxon>
    </lineage>
</organism>
<dbReference type="AlphaFoldDB" id="A0A9J6AAE9"/>
<evidence type="ECO:0000313" key="3">
    <source>
        <dbReference type="Proteomes" id="UP000824120"/>
    </source>
</evidence>
<comment type="caution">
    <text evidence="2">The sequence shown here is derived from an EMBL/GenBank/DDBJ whole genome shotgun (WGS) entry which is preliminary data.</text>
</comment>
<evidence type="ECO:0000313" key="2">
    <source>
        <dbReference type="EMBL" id="KAG5621267.1"/>
    </source>
</evidence>
<dbReference type="OrthoDB" id="1326096at2759"/>
<name>A0A9J6AAE9_SOLCO</name>
<proteinExistence type="predicted"/>
<dbReference type="EMBL" id="JACXVP010000002">
    <property type="protein sequence ID" value="KAG5621267.1"/>
    <property type="molecule type" value="Genomic_DNA"/>
</dbReference>
<sequence length="108" mass="12408">MDDKFKGGKTTSNRKTKISKRMTWKSLTEMKGHHHKEHKKDMNQIPTKKHRSHRRRDGRGSRENHTNLQEGVSKGGNLTYVLHEGVHTDLSLDPKASATPKAHQYSAR</sequence>
<reference evidence="2 3" key="1">
    <citation type="submission" date="2020-09" db="EMBL/GenBank/DDBJ databases">
        <title>De no assembly of potato wild relative species, Solanum commersonii.</title>
        <authorList>
            <person name="Cho K."/>
        </authorList>
    </citation>
    <scope>NUCLEOTIDE SEQUENCE [LARGE SCALE GENOMIC DNA]</scope>
    <source>
        <strain evidence="2">LZ3.2</strain>
        <tissue evidence="2">Leaf</tissue>
    </source>
</reference>
<keyword evidence="3" id="KW-1185">Reference proteome</keyword>
<feature type="region of interest" description="Disordered" evidence="1">
    <location>
        <begin position="89"/>
        <end position="108"/>
    </location>
</feature>
<accession>A0A9J6AAE9</accession>
<feature type="compositionally biased region" description="Basic residues" evidence="1">
    <location>
        <begin position="12"/>
        <end position="23"/>
    </location>
</feature>
<feature type="region of interest" description="Disordered" evidence="1">
    <location>
        <begin position="1"/>
        <end position="76"/>
    </location>
</feature>
<protein>
    <submittedName>
        <fullName evidence="2">Uncharacterized protein</fullName>
    </submittedName>
</protein>